<organism evidence="6 7">
    <name type="scientific">Penstemon davidsonii</name>
    <dbReference type="NCBI Taxonomy" id="160366"/>
    <lineage>
        <taxon>Eukaryota</taxon>
        <taxon>Viridiplantae</taxon>
        <taxon>Streptophyta</taxon>
        <taxon>Embryophyta</taxon>
        <taxon>Tracheophyta</taxon>
        <taxon>Spermatophyta</taxon>
        <taxon>Magnoliopsida</taxon>
        <taxon>eudicotyledons</taxon>
        <taxon>Gunneridae</taxon>
        <taxon>Pentapetalae</taxon>
        <taxon>asterids</taxon>
        <taxon>lamiids</taxon>
        <taxon>Lamiales</taxon>
        <taxon>Plantaginaceae</taxon>
        <taxon>Cheloneae</taxon>
        <taxon>Penstemon</taxon>
    </lineage>
</organism>
<dbReference type="InterPro" id="IPR003347">
    <property type="entry name" value="JmjC_dom"/>
</dbReference>
<dbReference type="PANTHER" id="PTHR10694">
    <property type="entry name" value="LYSINE-SPECIFIC DEMETHYLASE"/>
    <property type="match status" value="1"/>
</dbReference>
<evidence type="ECO:0000313" key="6">
    <source>
        <dbReference type="EMBL" id="KAK4482342.1"/>
    </source>
</evidence>
<name>A0ABR0CZG7_9LAMI</name>
<gene>
    <name evidence="6" type="ORF">RD792_009495</name>
</gene>
<dbReference type="EMBL" id="JAYDYQ010002534">
    <property type="protein sequence ID" value="KAK4482342.1"/>
    <property type="molecule type" value="Genomic_DNA"/>
</dbReference>
<dbReference type="PROSITE" id="PS51184">
    <property type="entry name" value="JMJC"/>
    <property type="match status" value="1"/>
</dbReference>
<dbReference type="InterPro" id="IPR004198">
    <property type="entry name" value="Znf_C5HC2"/>
</dbReference>
<dbReference type="PANTHER" id="PTHR10694:SF113">
    <property type="entry name" value="PROTEIN JUMONJI"/>
    <property type="match status" value="1"/>
</dbReference>
<dbReference type="PROSITE" id="PS51183">
    <property type="entry name" value="JMJN"/>
    <property type="match status" value="1"/>
</dbReference>
<accession>A0ABR0CZG7</accession>
<dbReference type="Proteomes" id="UP001291926">
    <property type="component" value="Unassembled WGS sequence"/>
</dbReference>
<evidence type="ECO:0000313" key="7">
    <source>
        <dbReference type="Proteomes" id="UP001291926"/>
    </source>
</evidence>
<feature type="region of interest" description="Disordered" evidence="3">
    <location>
        <begin position="684"/>
        <end position="708"/>
    </location>
</feature>
<dbReference type="Pfam" id="PF02928">
    <property type="entry name" value="zf-C5HC2"/>
    <property type="match status" value="1"/>
</dbReference>
<protein>
    <recommendedName>
        <fullName evidence="8">Lysine-specific demethylase JMJ16</fullName>
    </recommendedName>
</protein>
<keyword evidence="2" id="KW-0539">Nucleus</keyword>
<dbReference type="SMART" id="SM00558">
    <property type="entry name" value="JmjC"/>
    <property type="match status" value="1"/>
</dbReference>
<evidence type="ECO:0000256" key="3">
    <source>
        <dbReference type="SAM" id="MobiDB-lite"/>
    </source>
</evidence>
<feature type="domain" description="JmjC" evidence="5">
    <location>
        <begin position="341"/>
        <end position="506"/>
    </location>
</feature>
<dbReference type="Pfam" id="PF02375">
    <property type="entry name" value="JmjN"/>
    <property type="match status" value="1"/>
</dbReference>
<evidence type="ECO:0000259" key="4">
    <source>
        <dbReference type="PROSITE" id="PS51183"/>
    </source>
</evidence>
<dbReference type="SMART" id="SM00545">
    <property type="entry name" value="JmjN"/>
    <property type="match status" value="1"/>
</dbReference>
<evidence type="ECO:0000256" key="1">
    <source>
        <dbReference type="ARBA" id="ARBA00004123"/>
    </source>
</evidence>
<evidence type="ECO:0000256" key="2">
    <source>
        <dbReference type="ARBA" id="ARBA00023242"/>
    </source>
</evidence>
<comment type="subcellular location">
    <subcellularLocation>
        <location evidence="1">Nucleus</location>
    </subcellularLocation>
</comment>
<evidence type="ECO:0000259" key="5">
    <source>
        <dbReference type="PROSITE" id="PS51184"/>
    </source>
</evidence>
<sequence>MGKKRSIHNVRNDSGENLSVPPGFVSLTSLTLKRVINSVEAAANPRSIDALLSNADVENFKATFGQRPWIHHDQFDPGPKNCYPRQTEVEMEHPMSTCLPKGVIRGCPNCDDCVKVNARWHPEESCLPVLDDAPVFYPTDEEFKDSLKFIAKIRPKAESYGICRIVPPPSWRPPCLLKHQKTWQASRFSTRAQRIDGLQNLYMKRKLSRLHEKKETKRPKVLSSMELESCNERVEEATTGDQSVALSSEFESGPQLTLQSFKKYADDFKKQYFCNKNDKFIDPNMARKEPIIARIEGEYWRIVENASEEIEVLSGTDSRGRTLGSGFSLRDSPANMAEYSEYVESGWNLNNIPKLSGSLLPYGCHETSAILVPQLFIGMCFASQCWRIEEHHLYSLSYMHFGDSKVWYGVPGRYCFKFMEVVKKLFPQLSKHHELLHELVTQLSPSMLMSEGIPVYRCVQNPLEFVLIFPGAYHSVFSCGFNCSESVSFAPFDWLPHGQDIVELYSDRCQKTSISHDRLLLRAAVEAVIAQWESLTLKNNSINNQLWISVCGKDGILTKAIEARVSLEGIRREHLCNLSMSRMLDEFDDATKKECSICQYDLYLSFVGCSCSPNRYTCLRHSKQLCCCAWRDKCIYFRYEITELNLLVEALEGNLKAIHSWAKKKIQPVAHSVVVIKDAVPNGMKMDKTTSESSSRGPGANEENKKVEKIQSVQKIVIILSDDEDE</sequence>
<dbReference type="Pfam" id="PF02373">
    <property type="entry name" value="JmjC"/>
    <property type="match status" value="1"/>
</dbReference>
<dbReference type="SUPFAM" id="SSF51197">
    <property type="entry name" value="Clavaminate synthase-like"/>
    <property type="match status" value="1"/>
</dbReference>
<keyword evidence="7" id="KW-1185">Reference proteome</keyword>
<proteinExistence type="predicted"/>
<dbReference type="Gene3D" id="2.60.120.650">
    <property type="entry name" value="Cupin"/>
    <property type="match status" value="1"/>
</dbReference>
<evidence type="ECO:0008006" key="8">
    <source>
        <dbReference type="Google" id="ProtNLM"/>
    </source>
</evidence>
<comment type="caution">
    <text evidence="6">The sequence shown here is derived from an EMBL/GenBank/DDBJ whole genome shotgun (WGS) entry which is preliminary data.</text>
</comment>
<feature type="domain" description="JmjN" evidence="4">
    <location>
        <begin position="133"/>
        <end position="174"/>
    </location>
</feature>
<dbReference type="InterPro" id="IPR003349">
    <property type="entry name" value="JmjN"/>
</dbReference>
<reference evidence="6 7" key="1">
    <citation type="journal article" date="2023" name="bioRxiv">
        <title>Genome report: Whole genome sequence and annotation of Penstemon davidsonii.</title>
        <authorList>
            <person name="Ostevik K.L."/>
            <person name="Alabady M."/>
            <person name="Zhang M."/>
            <person name="Rausher M.D."/>
        </authorList>
    </citation>
    <scope>NUCLEOTIDE SEQUENCE [LARGE SCALE GENOMIC DNA]</scope>
    <source>
        <strain evidence="6">DNT005</strain>
        <tissue evidence="6">Whole leaf</tissue>
    </source>
</reference>